<dbReference type="InterPro" id="IPR018247">
    <property type="entry name" value="EF_Hand_1_Ca_BS"/>
</dbReference>
<dbReference type="PATRIC" id="fig|1330534.3.peg.834"/>
<evidence type="ECO:0000256" key="2">
    <source>
        <dbReference type="ARBA" id="ARBA00012601"/>
    </source>
</evidence>
<dbReference type="Pfam" id="PF00404">
    <property type="entry name" value="Dockerin_1"/>
    <property type="match status" value="1"/>
</dbReference>
<keyword evidence="3 9" id="KW-0732">Signal</keyword>
<keyword evidence="8" id="KW-0624">Polysaccharide degradation</keyword>
<evidence type="ECO:0000256" key="4">
    <source>
        <dbReference type="ARBA" id="ARBA00022801"/>
    </source>
</evidence>
<accession>U4R3I3</accession>
<dbReference type="Proteomes" id="UP000016860">
    <property type="component" value="Unassembled WGS sequence"/>
</dbReference>
<dbReference type="RefSeq" id="WP_020814438.1">
    <property type="nucleotide sequence ID" value="NZ_ATAY01000020.1"/>
</dbReference>
<dbReference type="PROSITE" id="PS51766">
    <property type="entry name" value="DOCKERIN"/>
    <property type="match status" value="1"/>
</dbReference>
<comment type="catalytic activity">
    <reaction evidence="1">
        <text>Endohydrolysis of (1-&gt;4)-beta-D-glucosidic linkages in cellulose, lichenin and cereal beta-D-glucans.</text>
        <dbReference type="EC" id="3.2.1.4"/>
    </reaction>
</comment>
<organism evidence="11 12">
    <name type="scientific">Ruminiclostridium papyrosolvens C7</name>
    <dbReference type="NCBI Taxonomy" id="1330534"/>
    <lineage>
        <taxon>Bacteria</taxon>
        <taxon>Bacillati</taxon>
        <taxon>Bacillota</taxon>
        <taxon>Clostridia</taxon>
        <taxon>Eubacteriales</taxon>
        <taxon>Oscillospiraceae</taxon>
        <taxon>Ruminiclostridium</taxon>
    </lineage>
</organism>
<dbReference type="SUPFAM" id="SSF63446">
    <property type="entry name" value="Type I dockerin domain"/>
    <property type="match status" value="1"/>
</dbReference>
<dbReference type="STRING" id="1330534.L323_04165"/>
<reference evidence="11 12" key="1">
    <citation type="journal article" date="2013" name="Genome Announc.">
        <title>Draft Genome Sequence of the Cellulolytic Bacterium Clostridium papyrosolvens C7 (ATCC 700395).</title>
        <authorList>
            <person name="Zepeda V."/>
            <person name="Dassa B."/>
            <person name="Borovok I."/>
            <person name="Lamed R."/>
            <person name="Bayer E.A."/>
            <person name="Cate J.H."/>
        </authorList>
    </citation>
    <scope>NUCLEOTIDE SEQUENCE [LARGE SCALE GENOMIC DNA]</scope>
    <source>
        <strain evidence="11 12">C7</strain>
    </source>
</reference>
<evidence type="ECO:0000256" key="8">
    <source>
        <dbReference type="ARBA" id="ARBA00023326"/>
    </source>
</evidence>
<dbReference type="PROSITE" id="PS00018">
    <property type="entry name" value="EF_HAND_1"/>
    <property type="match status" value="1"/>
</dbReference>
<dbReference type="SUPFAM" id="SSF52266">
    <property type="entry name" value="SGNH hydrolase"/>
    <property type="match status" value="1"/>
</dbReference>
<dbReference type="InterPro" id="IPR002105">
    <property type="entry name" value="Dockerin_1_rpt"/>
</dbReference>
<dbReference type="OrthoDB" id="1738286at2"/>
<dbReference type="InterPro" id="IPR036514">
    <property type="entry name" value="SGNH_hydro_sf"/>
</dbReference>
<evidence type="ECO:0000256" key="1">
    <source>
        <dbReference type="ARBA" id="ARBA00000966"/>
    </source>
</evidence>
<feature type="domain" description="Dockerin" evidence="10">
    <location>
        <begin position="237"/>
        <end position="302"/>
    </location>
</feature>
<keyword evidence="6" id="KW-0119">Carbohydrate metabolism</keyword>
<evidence type="ECO:0000256" key="6">
    <source>
        <dbReference type="ARBA" id="ARBA00023277"/>
    </source>
</evidence>
<name>U4R3I3_9FIRM</name>
<keyword evidence="4" id="KW-0378">Hydrolase</keyword>
<dbReference type="GO" id="GO:0008810">
    <property type="term" value="F:cellulase activity"/>
    <property type="evidence" value="ECO:0007669"/>
    <property type="project" value="UniProtKB-EC"/>
</dbReference>
<sequence length="303" mass="32959">MKKLLLFSIILAVILASFAPSTIFAATTQINGSDVMVIGDSYFALSGEIVRALENEARNAGVLGANDRFRNNPVSGATLANNGIPSQYKNGISSGKVKYVIMDGGGNDCLQGYSAPPYTASTPFIKNATDAVTNLLKQMKADGVVKVFYLFYPDPNGDLNGLKAKLDALRPIMQSTVANATEKPETYFFDIRPTWSGNLSQYTLPDGIHPTTAGSVATAKAMWSEMQKVNFFGTSTPTIKYGDYNNDGSIDALDFSSFKMYLMSPVRTYTEVFDLNVDNTVDAIDFAIMKQYLLGIVKNLPYN</sequence>
<dbReference type="Gene3D" id="3.40.50.1110">
    <property type="entry name" value="SGNH hydrolase"/>
    <property type="match status" value="1"/>
</dbReference>
<dbReference type="GO" id="GO:0030245">
    <property type="term" value="P:cellulose catabolic process"/>
    <property type="evidence" value="ECO:0007669"/>
    <property type="project" value="UniProtKB-KW"/>
</dbReference>
<comment type="caution">
    <text evidence="11">The sequence shown here is derived from an EMBL/GenBank/DDBJ whole genome shotgun (WGS) entry which is preliminary data.</text>
</comment>
<feature type="signal peptide" evidence="9">
    <location>
        <begin position="1"/>
        <end position="25"/>
    </location>
</feature>
<dbReference type="EC" id="3.2.1.4" evidence="2"/>
<evidence type="ECO:0000256" key="7">
    <source>
        <dbReference type="ARBA" id="ARBA00023295"/>
    </source>
</evidence>
<evidence type="ECO:0000259" key="10">
    <source>
        <dbReference type="PROSITE" id="PS51766"/>
    </source>
</evidence>
<evidence type="ECO:0000313" key="12">
    <source>
        <dbReference type="Proteomes" id="UP000016860"/>
    </source>
</evidence>
<keyword evidence="7" id="KW-0326">Glycosidase</keyword>
<dbReference type="Pfam" id="PF13472">
    <property type="entry name" value="Lipase_GDSL_2"/>
    <property type="match status" value="1"/>
</dbReference>
<dbReference type="InterPro" id="IPR016134">
    <property type="entry name" value="Dockerin_dom"/>
</dbReference>
<gene>
    <name evidence="11" type="ORF">L323_04165</name>
</gene>
<dbReference type="InterPro" id="IPR036439">
    <property type="entry name" value="Dockerin_dom_sf"/>
</dbReference>
<dbReference type="EMBL" id="ATAY01000020">
    <property type="protein sequence ID" value="EPR13106.1"/>
    <property type="molecule type" value="Genomic_DNA"/>
</dbReference>
<feature type="chain" id="PRO_5004654289" description="cellulase" evidence="9">
    <location>
        <begin position="26"/>
        <end position="303"/>
    </location>
</feature>
<dbReference type="CDD" id="cd14256">
    <property type="entry name" value="Dockerin_I"/>
    <property type="match status" value="1"/>
</dbReference>
<dbReference type="AlphaFoldDB" id="U4R3I3"/>
<protein>
    <recommendedName>
        <fullName evidence="2">cellulase</fullName>
        <ecNumber evidence="2">3.2.1.4</ecNumber>
    </recommendedName>
</protein>
<dbReference type="Gene3D" id="1.10.1330.10">
    <property type="entry name" value="Dockerin domain"/>
    <property type="match status" value="1"/>
</dbReference>
<evidence type="ECO:0000256" key="5">
    <source>
        <dbReference type="ARBA" id="ARBA00023001"/>
    </source>
</evidence>
<proteinExistence type="predicted"/>
<evidence type="ECO:0000256" key="3">
    <source>
        <dbReference type="ARBA" id="ARBA00022729"/>
    </source>
</evidence>
<dbReference type="CDD" id="cd00229">
    <property type="entry name" value="SGNH_hydrolase"/>
    <property type="match status" value="1"/>
</dbReference>
<keyword evidence="5" id="KW-0136">Cellulose degradation</keyword>
<evidence type="ECO:0000313" key="11">
    <source>
        <dbReference type="EMBL" id="EPR13106.1"/>
    </source>
</evidence>
<evidence type="ECO:0000256" key="9">
    <source>
        <dbReference type="SAM" id="SignalP"/>
    </source>
</evidence>
<dbReference type="InterPro" id="IPR013830">
    <property type="entry name" value="SGNH_hydro"/>
</dbReference>